<protein>
    <recommendedName>
        <fullName evidence="4">Secreted protein</fullName>
    </recommendedName>
</protein>
<proteinExistence type="predicted"/>
<name>A0ABV5GGE8_9FLAO</name>
<evidence type="ECO:0000313" key="3">
    <source>
        <dbReference type="Proteomes" id="UP001589576"/>
    </source>
</evidence>
<comment type="caution">
    <text evidence="2">The sequence shown here is derived from an EMBL/GenBank/DDBJ whole genome shotgun (WGS) entry which is preliminary data.</text>
</comment>
<dbReference type="EMBL" id="JBHMFB010000016">
    <property type="protein sequence ID" value="MFB9089681.1"/>
    <property type="molecule type" value="Genomic_DNA"/>
</dbReference>
<accession>A0ABV5GGE8</accession>
<reference evidence="2 3" key="1">
    <citation type="submission" date="2024-09" db="EMBL/GenBank/DDBJ databases">
        <authorList>
            <person name="Sun Q."/>
            <person name="Mori K."/>
        </authorList>
    </citation>
    <scope>NUCLEOTIDE SEQUENCE [LARGE SCALE GENOMIC DNA]</scope>
    <source>
        <strain evidence="2 3">CECT 8460</strain>
    </source>
</reference>
<evidence type="ECO:0000313" key="2">
    <source>
        <dbReference type="EMBL" id="MFB9089681.1"/>
    </source>
</evidence>
<evidence type="ECO:0008006" key="4">
    <source>
        <dbReference type="Google" id="ProtNLM"/>
    </source>
</evidence>
<feature type="chain" id="PRO_5045768939" description="Secreted protein" evidence="1">
    <location>
        <begin position="27"/>
        <end position="79"/>
    </location>
</feature>
<sequence>MKTITPKDAFKLFLFLLILFSAKAISHPRLPNDSGGPDECRSKIAYAKKETNTSTTFSACSRSSKEIVMKSKNSIRFKK</sequence>
<feature type="signal peptide" evidence="1">
    <location>
        <begin position="1"/>
        <end position="26"/>
    </location>
</feature>
<organism evidence="2 3">
    <name type="scientific">Flavobacterium paronense</name>
    <dbReference type="NCBI Taxonomy" id="1392775"/>
    <lineage>
        <taxon>Bacteria</taxon>
        <taxon>Pseudomonadati</taxon>
        <taxon>Bacteroidota</taxon>
        <taxon>Flavobacteriia</taxon>
        <taxon>Flavobacteriales</taxon>
        <taxon>Flavobacteriaceae</taxon>
        <taxon>Flavobacterium</taxon>
    </lineage>
</organism>
<keyword evidence="3" id="KW-1185">Reference proteome</keyword>
<evidence type="ECO:0000256" key="1">
    <source>
        <dbReference type="SAM" id="SignalP"/>
    </source>
</evidence>
<gene>
    <name evidence="2" type="ORF">ACFFUU_08725</name>
</gene>
<dbReference type="Proteomes" id="UP001589576">
    <property type="component" value="Unassembled WGS sequence"/>
</dbReference>
<keyword evidence="1" id="KW-0732">Signal</keyword>
<dbReference type="RefSeq" id="WP_290286746.1">
    <property type="nucleotide sequence ID" value="NZ_JAUFQN010000019.1"/>
</dbReference>